<dbReference type="RefSeq" id="WP_344793923.1">
    <property type="nucleotide sequence ID" value="NZ_BAABAU010000001.1"/>
</dbReference>
<evidence type="ECO:0000259" key="3">
    <source>
        <dbReference type="Pfam" id="PF00534"/>
    </source>
</evidence>
<dbReference type="InterPro" id="IPR028098">
    <property type="entry name" value="Glyco_trans_4-like_N"/>
</dbReference>
<evidence type="ECO:0000256" key="1">
    <source>
        <dbReference type="ARBA" id="ARBA00022676"/>
    </source>
</evidence>
<dbReference type="PANTHER" id="PTHR12526:SF510">
    <property type="entry name" value="D-INOSITOL 3-PHOSPHATE GLYCOSYLTRANSFERASE"/>
    <property type="match status" value="1"/>
</dbReference>
<dbReference type="Proteomes" id="UP001501594">
    <property type="component" value="Unassembled WGS sequence"/>
</dbReference>
<feature type="domain" description="Glycosyltransferase subfamily 4-like N-terminal" evidence="4">
    <location>
        <begin position="80"/>
        <end position="192"/>
    </location>
</feature>
<accession>A0ABP8DZQ4</accession>
<dbReference type="CDD" id="cd03801">
    <property type="entry name" value="GT4_PimA-like"/>
    <property type="match status" value="1"/>
</dbReference>
<evidence type="ECO:0008006" key="7">
    <source>
        <dbReference type="Google" id="ProtNLM"/>
    </source>
</evidence>
<gene>
    <name evidence="5" type="ORF">GCM10022256_09990</name>
</gene>
<keyword evidence="6" id="KW-1185">Reference proteome</keyword>
<dbReference type="Pfam" id="PF00534">
    <property type="entry name" value="Glycos_transf_1"/>
    <property type="match status" value="1"/>
</dbReference>
<evidence type="ECO:0000313" key="6">
    <source>
        <dbReference type="Proteomes" id="UP001501594"/>
    </source>
</evidence>
<protein>
    <recommendedName>
        <fullName evidence="7">D-inositol 3-phosphate glycosyltransferase</fullName>
    </recommendedName>
</protein>
<dbReference type="Gene3D" id="3.40.50.2000">
    <property type="entry name" value="Glycogen Phosphorylase B"/>
    <property type="match status" value="2"/>
</dbReference>
<dbReference type="InterPro" id="IPR001296">
    <property type="entry name" value="Glyco_trans_1"/>
</dbReference>
<dbReference type="EMBL" id="BAABAU010000001">
    <property type="protein sequence ID" value="GAA4265387.1"/>
    <property type="molecule type" value="Genomic_DNA"/>
</dbReference>
<evidence type="ECO:0000313" key="5">
    <source>
        <dbReference type="EMBL" id="GAA4265387.1"/>
    </source>
</evidence>
<evidence type="ECO:0000256" key="2">
    <source>
        <dbReference type="ARBA" id="ARBA00022679"/>
    </source>
</evidence>
<keyword evidence="1" id="KW-0328">Glycosyltransferase</keyword>
<proteinExistence type="predicted"/>
<dbReference type="PANTHER" id="PTHR12526">
    <property type="entry name" value="GLYCOSYLTRANSFERASE"/>
    <property type="match status" value="1"/>
</dbReference>
<name>A0ABP8DZQ4_9MICO</name>
<sequence>MRVIFSNHSTAPVNLGGAERSLLKLVDDWTASNPDLEPFFFTKAPTGLFTKALDERSWKYRAFRFRGWALPSVQPAPVVERTTFAAADYQAVGAMITELERLKPDLVVTNTLVAPWAAFAAKTLGIPHAWFVREYGDLDHDLKFQEGRERTLADIGLLSEAVFTNSLALKRHVASQVPDDKISVVYPSVDTASIRTSAEQDPATVPFPLADPGLKITVVGRVEPGKGQFRAVDALGLLKADGVDASLCLVGSWKTPGYDLELRDRAAALGVADRVTFAGEQDNPYPYVAAADVCVTPSTIEAFGRTTLEYLAVGRPVVASSTGGSAELVEPGVTGSLFDPESPRELADALAVYAATPGLAETHGAAAAMSVERVLESGFSQEAAIARLESLVGAPAYKLPDIARYWFALPGDYASLGATTARMAAGLLASRLRTRSGMVGRILRRPGVATRRILGR</sequence>
<feature type="domain" description="Glycosyl transferase family 1" evidence="3">
    <location>
        <begin position="214"/>
        <end position="351"/>
    </location>
</feature>
<reference evidence="6" key="1">
    <citation type="journal article" date="2019" name="Int. J. Syst. Evol. Microbiol.">
        <title>The Global Catalogue of Microorganisms (GCM) 10K type strain sequencing project: providing services to taxonomists for standard genome sequencing and annotation.</title>
        <authorList>
            <consortium name="The Broad Institute Genomics Platform"/>
            <consortium name="The Broad Institute Genome Sequencing Center for Infectious Disease"/>
            <person name="Wu L."/>
            <person name="Ma J."/>
        </authorList>
    </citation>
    <scope>NUCLEOTIDE SEQUENCE [LARGE SCALE GENOMIC DNA]</scope>
    <source>
        <strain evidence="6">JCM 17442</strain>
    </source>
</reference>
<organism evidence="5 6">
    <name type="scientific">Frondihabitans peucedani</name>
    <dbReference type="NCBI Taxonomy" id="598626"/>
    <lineage>
        <taxon>Bacteria</taxon>
        <taxon>Bacillati</taxon>
        <taxon>Actinomycetota</taxon>
        <taxon>Actinomycetes</taxon>
        <taxon>Micrococcales</taxon>
        <taxon>Microbacteriaceae</taxon>
        <taxon>Frondihabitans</taxon>
    </lineage>
</organism>
<comment type="caution">
    <text evidence="5">The sequence shown here is derived from an EMBL/GenBank/DDBJ whole genome shotgun (WGS) entry which is preliminary data.</text>
</comment>
<evidence type="ECO:0000259" key="4">
    <source>
        <dbReference type="Pfam" id="PF13439"/>
    </source>
</evidence>
<dbReference type="SUPFAM" id="SSF53756">
    <property type="entry name" value="UDP-Glycosyltransferase/glycogen phosphorylase"/>
    <property type="match status" value="1"/>
</dbReference>
<keyword evidence="2" id="KW-0808">Transferase</keyword>
<dbReference type="Pfam" id="PF13439">
    <property type="entry name" value="Glyco_transf_4"/>
    <property type="match status" value="1"/>
</dbReference>